<evidence type="ECO:0000313" key="20">
    <source>
        <dbReference type="EMBL" id="KAK2639310.1"/>
    </source>
</evidence>
<dbReference type="GO" id="GO:0016020">
    <property type="term" value="C:membrane"/>
    <property type="evidence" value="ECO:0007669"/>
    <property type="project" value="UniProtKB-SubCell"/>
</dbReference>
<feature type="chain" id="PRO_5041941418" description="non-specific serine/threonine protein kinase" evidence="18">
    <location>
        <begin position="28"/>
        <end position="692"/>
    </location>
</feature>
<feature type="transmembrane region" description="Helical" evidence="17">
    <location>
        <begin position="244"/>
        <end position="262"/>
    </location>
</feature>
<dbReference type="AlphaFoldDB" id="A0AAD9TPE6"/>
<dbReference type="Gene3D" id="1.10.510.10">
    <property type="entry name" value="Transferase(Phosphotransferase) domain 1"/>
    <property type="match status" value="1"/>
</dbReference>
<feature type="domain" description="Protein kinase" evidence="19">
    <location>
        <begin position="367"/>
        <end position="653"/>
    </location>
</feature>
<evidence type="ECO:0000313" key="21">
    <source>
        <dbReference type="Proteomes" id="UP001280121"/>
    </source>
</evidence>
<dbReference type="SUPFAM" id="SSF56112">
    <property type="entry name" value="Protein kinase-like (PK-like)"/>
    <property type="match status" value="1"/>
</dbReference>
<dbReference type="InterPro" id="IPR011009">
    <property type="entry name" value="Kinase-like_dom_sf"/>
</dbReference>
<dbReference type="FunFam" id="1.10.510.10:FF:000590">
    <property type="entry name" value="PR5-like receptor kinase"/>
    <property type="match status" value="1"/>
</dbReference>
<evidence type="ECO:0000256" key="6">
    <source>
        <dbReference type="ARBA" id="ARBA00022729"/>
    </source>
</evidence>
<keyword evidence="7 15" id="KW-0547">Nucleotide-binding</keyword>
<evidence type="ECO:0000256" key="8">
    <source>
        <dbReference type="ARBA" id="ARBA00022777"/>
    </source>
</evidence>
<keyword evidence="4" id="KW-0808">Transferase</keyword>
<evidence type="ECO:0000256" key="5">
    <source>
        <dbReference type="ARBA" id="ARBA00022692"/>
    </source>
</evidence>
<keyword evidence="6 18" id="KW-0732">Signal</keyword>
<feature type="transmembrane region" description="Helical" evidence="17">
    <location>
        <begin position="306"/>
        <end position="329"/>
    </location>
</feature>
<keyword evidence="12" id="KW-0325">Glycoprotein</keyword>
<feature type="region of interest" description="Disordered" evidence="16">
    <location>
        <begin position="652"/>
        <end position="692"/>
    </location>
</feature>
<evidence type="ECO:0000259" key="19">
    <source>
        <dbReference type="PROSITE" id="PS50011"/>
    </source>
</evidence>
<comment type="catalytic activity">
    <reaction evidence="13">
        <text>L-threonyl-[protein] + ATP = O-phospho-L-threonyl-[protein] + ADP + H(+)</text>
        <dbReference type="Rhea" id="RHEA:46608"/>
        <dbReference type="Rhea" id="RHEA-COMP:11060"/>
        <dbReference type="Rhea" id="RHEA-COMP:11605"/>
        <dbReference type="ChEBI" id="CHEBI:15378"/>
        <dbReference type="ChEBI" id="CHEBI:30013"/>
        <dbReference type="ChEBI" id="CHEBI:30616"/>
        <dbReference type="ChEBI" id="CHEBI:61977"/>
        <dbReference type="ChEBI" id="CHEBI:456216"/>
        <dbReference type="EC" id="2.7.11.1"/>
    </reaction>
</comment>
<evidence type="ECO:0000256" key="11">
    <source>
        <dbReference type="ARBA" id="ARBA00023136"/>
    </source>
</evidence>
<feature type="signal peptide" evidence="18">
    <location>
        <begin position="1"/>
        <end position="27"/>
    </location>
</feature>
<keyword evidence="9 15" id="KW-0067">ATP-binding</keyword>
<protein>
    <recommendedName>
        <fullName evidence="2">non-specific serine/threonine protein kinase</fullName>
        <ecNumber evidence="2">2.7.11.1</ecNumber>
    </recommendedName>
</protein>
<dbReference type="InterPro" id="IPR008271">
    <property type="entry name" value="Ser/Thr_kinase_AS"/>
</dbReference>
<dbReference type="GO" id="GO:0005524">
    <property type="term" value="F:ATP binding"/>
    <property type="evidence" value="ECO:0007669"/>
    <property type="project" value="UniProtKB-UniRule"/>
</dbReference>
<dbReference type="EC" id="2.7.11.1" evidence="2"/>
<dbReference type="Pfam" id="PF13947">
    <property type="entry name" value="GUB_WAK_bind"/>
    <property type="match status" value="1"/>
</dbReference>
<keyword evidence="11 17" id="KW-0472">Membrane</keyword>
<proteinExistence type="predicted"/>
<feature type="transmembrane region" description="Helical" evidence="17">
    <location>
        <begin position="269"/>
        <end position="286"/>
    </location>
</feature>
<evidence type="ECO:0000256" key="15">
    <source>
        <dbReference type="PROSITE-ProRule" id="PRU10141"/>
    </source>
</evidence>
<dbReference type="GO" id="GO:0030247">
    <property type="term" value="F:polysaccharide binding"/>
    <property type="evidence" value="ECO:0007669"/>
    <property type="project" value="InterPro"/>
</dbReference>
<dbReference type="InterPro" id="IPR032872">
    <property type="entry name" value="WAK_assoc_C"/>
</dbReference>
<dbReference type="SMART" id="SM00220">
    <property type="entry name" value="S_TKc"/>
    <property type="match status" value="1"/>
</dbReference>
<keyword evidence="21" id="KW-1185">Reference proteome</keyword>
<evidence type="ECO:0000256" key="7">
    <source>
        <dbReference type="ARBA" id="ARBA00022741"/>
    </source>
</evidence>
<feature type="binding site" evidence="15">
    <location>
        <position position="395"/>
    </location>
    <ligand>
        <name>ATP</name>
        <dbReference type="ChEBI" id="CHEBI:30616"/>
    </ligand>
</feature>
<evidence type="ECO:0000256" key="16">
    <source>
        <dbReference type="SAM" id="MobiDB-lite"/>
    </source>
</evidence>
<evidence type="ECO:0000256" key="13">
    <source>
        <dbReference type="ARBA" id="ARBA00047899"/>
    </source>
</evidence>
<evidence type="ECO:0000256" key="12">
    <source>
        <dbReference type="ARBA" id="ARBA00023180"/>
    </source>
</evidence>
<dbReference type="PROSITE" id="PS50011">
    <property type="entry name" value="PROTEIN_KINASE_DOM"/>
    <property type="match status" value="1"/>
</dbReference>
<keyword evidence="10 17" id="KW-1133">Transmembrane helix</keyword>
<evidence type="ECO:0000256" key="10">
    <source>
        <dbReference type="ARBA" id="ARBA00022989"/>
    </source>
</evidence>
<dbReference type="CDD" id="cd14066">
    <property type="entry name" value="STKc_IRAK"/>
    <property type="match status" value="1"/>
</dbReference>
<dbReference type="Pfam" id="PF00069">
    <property type="entry name" value="Pkinase"/>
    <property type="match status" value="1"/>
</dbReference>
<dbReference type="Pfam" id="PF14380">
    <property type="entry name" value="WAK_assoc"/>
    <property type="match status" value="1"/>
</dbReference>
<dbReference type="FunFam" id="3.30.200.20:FF:000178">
    <property type="entry name" value="serine/threonine-protein kinase PBS1-like"/>
    <property type="match status" value="1"/>
</dbReference>
<evidence type="ECO:0000256" key="18">
    <source>
        <dbReference type="SAM" id="SignalP"/>
    </source>
</evidence>
<dbReference type="InterPro" id="IPR017441">
    <property type="entry name" value="Protein_kinase_ATP_BS"/>
</dbReference>
<evidence type="ECO:0000256" key="9">
    <source>
        <dbReference type="ARBA" id="ARBA00022840"/>
    </source>
</evidence>
<sequence>MRREESSNFLAFLFSLFIFLFIRDVQARKLQQIQCSTSCGDIKNISYPFRLEGDPAGCGDPYFELSCSQSNKTILEFLSGKYYVKNISYDDRIIRVVDVNLANGSCGLPQKSISTIKVLDYNDYRYIVTNEDINANFVRCSSKISDPTYRRLPCLNIGNQSYVYVSYGGNNSIYDIPESCSFNSTVPIRKASADDNPSYETIQKLLQSGFDLKWSVGCKDCRPNSFYSYCDLEQDQCNLRLQPISIIVSLILSLLASCLLRFISSLMELLFLLPVSFFDLGNYYLFYQFKLLIESTLGPYINPYVFHLEFEVFLIARLILVLLLVVFLIHKYKTIKMTVDNVEKFLYNQQSWMPKRYSYIEIIAITNHFGDKLGQGGFGSVYKGQLLNGTLVAVKVLANSKFSGEEFINEVSTIGRIHHANVVRLLGFCSEGSKRSLVYEYMPNGSLDRHIFSKKDNDQAFGWERLHKIALGIARGIEYLHNGCDVCILHFDIKPHNILLDHNFIPKVADFGLAKFHPKENDFICMSATRGTIGYIAPELISRNFGIVSCKSDVYSFGMLLLEMAGGRRNSFAKATRSSKAYFPSWVYDQMIKGRDLELQNVSEIEGAIARKLCIIGLWCIQVKATDRPSITKVVEMLEGSIDDLQMPPRPFFASSSSSKQSSIREIQSDSSTELLESESIEECSYPDTYDV</sequence>
<evidence type="ECO:0000256" key="17">
    <source>
        <dbReference type="SAM" id="Phobius"/>
    </source>
</evidence>
<keyword evidence="8" id="KW-0418">Kinase</keyword>
<dbReference type="GO" id="GO:0004674">
    <property type="term" value="F:protein serine/threonine kinase activity"/>
    <property type="evidence" value="ECO:0007669"/>
    <property type="project" value="UniProtKB-KW"/>
</dbReference>
<evidence type="ECO:0000256" key="3">
    <source>
        <dbReference type="ARBA" id="ARBA00022527"/>
    </source>
</evidence>
<name>A0AAD9TPE6_9ROSI</name>
<dbReference type="PROSITE" id="PS00107">
    <property type="entry name" value="PROTEIN_KINASE_ATP"/>
    <property type="match status" value="1"/>
</dbReference>
<accession>A0AAD9TPE6</accession>
<dbReference type="PANTHER" id="PTHR27009">
    <property type="entry name" value="RUST RESISTANCE KINASE LR10-RELATED"/>
    <property type="match status" value="1"/>
</dbReference>
<keyword evidence="5 17" id="KW-0812">Transmembrane</keyword>
<dbReference type="InterPro" id="IPR000719">
    <property type="entry name" value="Prot_kinase_dom"/>
</dbReference>
<comment type="subcellular location">
    <subcellularLocation>
        <location evidence="1">Membrane</location>
        <topology evidence="1">Single-pass type I membrane protein</topology>
    </subcellularLocation>
</comment>
<dbReference type="EMBL" id="JANJYI010000008">
    <property type="protein sequence ID" value="KAK2639310.1"/>
    <property type="molecule type" value="Genomic_DNA"/>
</dbReference>
<comment type="catalytic activity">
    <reaction evidence="14">
        <text>L-seryl-[protein] + ATP = O-phospho-L-seryl-[protein] + ADP + H(+)</text>
        <dbReference type="Rhea" id="RHEA:17989"/>
        <dbReference type="Rhea" id="RHEA-COMP:9863"/>
        <dbReference type="Rhea" id="RHEA-COMP:11604"/>
        <dbReference type="ChEBI" id="CHEBI:15378"/>
        <dbReference type="ChEBI" id="CHEBI:29999"/>
        <dbReference type="ChEBI" id="CHEBI:30616"/>
        <dbReference type="ChEBI" id="CHEBI:83421"/>
        <dbReference type="ChEBI" id="CHEBI:456216"/>
        <dbReference type="EC" id="2.7.11.1"/>
    </reaction>
</comment>
<evidence type="ECO:0000256" key="2">
    <source>
        <dbReference type="ARBA" id="ARBA00012513"/>
    </source>
</evidence>
<evidence type="ECO:0000256" key="14">
    <source>
        <dbReference type="ARBA" id="ARBA00048679"/>
    </source>
</evidence>
<dbReference type="PROSITE" id="PS00108">
    <property type="entry name" value="PROTEIN_KINASE_ST"/>
    <property type="match status" value="1"/>
</dbReference>
<gene>
    <name evidence="20" type="ORF">Ddye_027105</name>
</gene>
<keyword evidence="3" id="KW-0723">Serine/threonine-protein kinase</keyword>
<evidence type="ECO:0000256" key="4">
    <source>
        <dbReference type="ARBA" id="ARBA00022679"/>
    </source>
</evidence>
<dbReference type="Gene3D" id="3.30.200.20">
    <property type="entry name" value="Phosphorylase Kinase, domain 1"/>
    <property type="match status" value="1"/>
</dbReference>
<dbReference type="InterPro" id="IPR025287">
    <property type="entry name" value="WAK_GUB"/>
</dbReference>
<reference evidence="20" key="1">
    <citation type="journal article" date="2023" name="Plant J.">
        <title>Genome sequences and population genomics provide insights into the demographic history, inbreeding, and mutation load of two 'living fossil' tree species of Dipteronia.</title>
        <authorList>
            <person name="Feng Y."/>
            <person name="Comes H.P."/>
            <person name="Chen J."/>
            <person name="Zhu S."/>
            <person name="Lu R."/>
            <person name="Zhang X."/>
            <person name="Li P."/>
            <person name="Qiu J."/>
            <person name="Olsen K.M."/>
            <person name="Qiu Y."/>
        </authorList>
    </citation>
    <scope>NUCLEOTIDE SEQUENCE</scope>
    <source>
        <strain evidence="20">KIB01</strain>
    </source>
</reference>
<organism evidence="20 21">
    <name type="scientific">Dipteronia dyeriana</name>
    <dbReference type="NCBI Taxonomy" id="168575"/>
    <lineage>
        <taxon>Eukaryota</taxon>
        <taxon>Viridiplantae</taxon>
        <taxon>Streptophyta</taxon>
        <taxon>Embryophyta</taxon>
        <taxon>Tracheophyta</taxon>
        <taxon>Spermatophyta</taxon>
        <taxon>Magnoliopsida</taxon>
        <taxon>eudicotyledons</taxon>
        <taxon>Gunneridae</taxon>
        <taxon>Pentapetalae</taxon>
        <taxon>rosids</taxon>
        <taxon>malvids</taxon>
        <taxon>Sapindales</taxon>
        <taxon>Sapindaceae</taxon>
        <taxon>Hippocastanoideae</taxon>
        <taxon>Acereae</taxon>
        <taxon>Dipteronia</taxon>
    </lineage>
</organism>
<evidence type="ECO:0000256" key="1">
    <source>
        <dbReference type="ARBA" id="ARBA00004479"/>
    </source>
</evidence>
<dbReference type="Proteomes" id="UP001280121">
    <property type="component" value="Unassembled WGS sequence"/>
</dbReference>
<dbReference type="InterPro" id="IPR045874">
    <property type="entry name" value="LRK10/LRL21-25-like"/>
</dbReference>
<comment type="caution">
    <text evidence="20">The sequence shown here is derived from an EMBL/GenBank/DDBJ whole genome shotgun (WGS) entry which is preliminary data.</text>
</comment>